<dbReference type="Proteomes" id="UP000092154">
    <property type="component" value="Unassembled WGS sequence"/>
</dbReference>
<keyword evidence="2" id="KW-1185">Reference proteome</keyword>
<accession>A0A1B7MQV8</accession>
<reference evidence="1 2" key="1">
    <citation type="submission" date="2016-06" db="EMBL/GenBank/DDBJ databases">
        <title>Comparative genomics of the ectomycorrhizal sister species Rhizopogon vinicolor and Rhizopogon vesiculosus (Basidiomycota: Boletales) reveals a divergence of the mating type B locus.</title>
        <authorList>
            <consortium name="DOE Joint Genome Institute"/>
            <person name="Mujic A.B."/>
            <person name="Kuo A."/>
            <person name="Tritt A."/>
            <person name="Lipzen A."/>
            <person name="Chen C."/>
            <person name="Johnson J."/>
            <person name="Sharma A."/>
            <person name="Barry K."/>
            <person name="Grigoriev I.V."/>
            <person name="Spatafora J.W."/>
        </authorList>
    </citation>
    <scope>NUCLEOTIDE SEQUENCE [LARGE SCALE GENOMIC DNA]</scope>
    <source>
        <strain evidence="1 2">AM-OR11-026</strain>
    </source>
</reference>
<gene>
    <name evidence="1" type="ORF">K503DRAFT_404787</name>
</gene>
<evidence type="ECO:0000313" key="1">
    <source>
        <dbReference type="EMBL" id="OAX34980.1"/>
    </source>
</evidence>
<dbReference type="EMBL" id="KV448546">
    <property type="protein sequence ID" value="OAX34980.1"/>
    <property type="molecule type" value="Genomic_DNA"/>
</dbReference>
<dbReference type="OrthoDB" id="3059542at2759"/>
<dbReference type="AlphaFoldDB" id="A0A1B7MQV8"/>
<protein>
    <submittedName>
        <fullName evidence="1">Uncharacterized protein</fullName>
    </submittedName>
</protein>
<organism evidence="1 2">
    <name type="scientific">Rhizopogon vinicolor AM-OR11-026</name>
    <dbReference type="NCBI Taxonomy" id="1314800"/>
    <lineage>
        <taxon>Eukaryota</taxon>
        <taxon>Fungi</taxon>
        <taxon>Dikarya</taxon>
        <taxon>Basidiomycota</taxon>
        <taxon>Agaricomycotina</taxon>
        <taxon>Agaricomycetes</taxon>
        <taxon>Agaricomycetidae</taxon>
        <taxon>Boletales</taxon>
        <taxon>Suillineae</taxon>
        <taxon>Rhizopogonaceae</taxon>
        <taxon>Rhizopogon</taxon>
    </lineage>
</organism>
<proteinExistence type="predicted"/>
<dbReference type="InParanoid" id="A0A1B7MQV8"/>
<evidence type="ECO:0000313" key="2">
    <source>
        <dbReference type="Proteomes" id="UP000092154"/>
    </source>
</evidence>
<name>A0A1B7MQV8_9AGAM</name>
<sequence length="143" mass="15841">MCLPGKNNLSLDHILGRFQGQLRKSRATGAECQSCTLYAQPAMNDIRDTSDAPTYSLLLVESQKIWSTSAAIHAHTRILCTNIECPKTQASFVSCVDKIRALNGTISKHETLRAEVVAFRDLIHSATEHSRASCLIWEAAWVK</sequence>
<dbReference type="STRING" id="1314800.A0A1B7MQV8"/>